<accession>A0A2I0KZJ5</accession>
<evidence type="ECO:0000313" key="1">
    <source>
        <dbReference type="EMBL" id="PKI73872.1"/>
    </source>
</evidence>
<dbReference type="AlphaFoldDB" id="A0A2I0KZJ5"/>
<dbReference type="Proteomes" id="UP000233551">
    <property type="component" value="Unassembled WGS sequence"/>
</dbReference>
<proteinExistence type="predicted"/>
<keyword evidence="2" id="KW-1185">Reference proteome</keyword>
<evidence type="ECO:0000313" key="2">
    <source>
        <dbReference type="Proteomes" id="UP000233551"/>
    </source>
</evidence>
<organism evidence="1 2">
    <name type="scientific">Punica granatum</name>
    <name type="common">Pomegranate</name>
    <dbReference type="NCBI Taxonomy" id="22663"/>
    <lineage>
        <taxon>Eukaryota</taxon>
        <taxon>Viridiplantae</taxon>
        <taxon>Streptophyta</taxon>
        <taxon>Embryophyta</taxon>
        <taxon>Tracheophyta</taxon>
        <taxon>Spermatophyta</taxon>
        <taxon>Magnoliopsida</taxon>
        <taxon>eudicotyledons</taxon>
        <taxon>Gunneridae</taxon>
        <taxon>Pentapetalae</taxon>
        <taxon>rosids</taxon>
        <taxon>malvids</taxon>
        <taxon>Myrtales</taxon>
        <taxon>Lythraceae</taxon>
        <taxon>Punica</taxon>
    </lineage>
</organism>
<sequence>MSRDHRIQINLSDPENRREAAASCWLSLCKSYCLRAMGMGRLYVRMPRGGESSTVTWTTTLCSALEPRSFPRSRAWGSHVCDFLGLLYDFSRAMYLDVVEAWFSVRGP</sequence>
<gene>
    <name evidence="1" type="ORF">CRG98_005742</name>
</gene>
<name>A0A2I0KZJ5_PUNGR</name>
<reference evidence="1 2" key="1">
    <citation type="submission" date="2017-11" db="EMBL/GenBank/DDBJ databases">
        <title>De-novo sequencing of pomegranate (Punica granatum L.) genome.</title>
        <authorList>
            <person name="Akparov Z."/>
            <person name="Amiraslanov A."/>
            <person name="Hajiyeva S."/>
            <person name="Abbasov M."/>
            <person name="Kaur K."/>
            <person name="Hamwieh A."/>
            <person name="Solovyev V."/>
            <person name="Salamov A."/>
            <person name="Braich B."/>
            <person name="Kosarev P."/>
            <person name="Mahmoud A."/>
            <person name="Hajiyev E."/>
            <person name="Babayeva S."/>
            <person name="Izzatullayeva V."/>
            <person name="Mammadov A."/>
            <person name="Mammadov A."/>
            <person name="Sharifova S."/>
            <person name="Ojaghi J."/>
            <person name="Eynullazada K."/>
            <person name="Bayramov B."/>
            <person name="Abdulazimova A."/>
            <person name="Shahmuradov I."/>
        </authorList>
    </citation>
    <scope>NUCLEOTIDE SEQUENCE [LARGE SCALE GENOMIC DNA]</scope>
    <source>
        <strain evidence="2">cv. AG2017</strain>
        <tissue evidence="1">Leaf</tissue>
    </source>
</reference>
<dbReference type="EMBL" id="PGOL01000249">
    <property type="protein sequence ID" value="PKI73872.1"/>
    <property type="molecule type" value="Genomic_DNA"/>
</dbReference>
<protein>
    <submittedName>
        <fullName evidence="1">Uncharacterized protein</fullName>
    </submittedName>
</protein>
<comment type="caution">
    <text evidence="1">The sequence shown here is derived from an EMBL/GenBank/DDBJ whole genome shotgun (WGS) entry which is preliminary data.</text>
</comment>